<dbReference type="EMBL" id="FQNC01000042">
    <property type="protein sequence ID" value="SGY41489.1"/>
    <property type="molecule type" value="Genomic_DNA"/>
</dbReference>
<feature type="region of interest" description="Disordered" evidence="1">
    <location>
        <begin position="43"/>
        <end position="63"/>
    </location>
</feature>
<evidence type="ECO:0000313" key="2">
    <source>
        <dbReference type="EMBL" id="SGY41489.1"/>
    </source>
</evidence>
<reference evidence="2 3" key="1">
    <citation type="submission" date="2016-11" db="EMBL/GenBank/DDBJ databases">
        <authorList>
            <person name="Jaros S."/>
            <person name="Januszkiewicz K."/>
            <person name="Wedrychowicz H."/>
        </authorList>
    </citation>
    <scope>NUCLEOTIDE SEQUENCE [LARGE SCALE GENOMIC DNA]</scope>
</reference>
<dbReference type="AlphaFoldDB" id="A0A2X0M1S1"/>
<evidence type="ECO:0000256" key="1">
    <source>
        <dbReference type="SAM" id="MobiDB-lite"/>
    </source>
</evidence>
<name>A0A2X0M1S1_9BASI</name>
<keyword evidence="3" id="KW-1185">Reference proteome</keyword>
<gene>
    <name evidence="2" type="primary">BQ5605_C003g02518</name>
    <name evidence="2" type="ORF">BQ5605_C003G02518</name>
</gene>
<proteinExistence type="predicted"/>
<accession>A0A2X0M1S1</accession>
<evidence type="ECO:0000313" key="3">
    <source>
        <dbReference type="Proteomes" id="UP000249464"/>
    </source>
</evidence>
<sequence length="196" mass="21403">MISVQQVKPFVQPCAFSDVVAVFVNVYAGFCESDADVVGHAGKRDRMTRGGNEGDVSRSDGVDTPCNTTNLRRSNVAIGRERRLVRDHVRSGARVNDERAVAKLTTTCEKTGGETSDMVLRVGGVGRFPVPESLLAVERPVVFLLAEATGSWRRMLRPRRALHDTVRRTEAGKTLGTGGAWRRRGEKGRLIAGDAR</sequence>
<organism evidence="2 3">
    <name type="scientific">Microbotryum silenes-dioicae</name>
    <dbReference type="NCBI Taxonomy" id="796604"/>
    <lineage>
        <taxon>Eukaryota</taxon>
        <taxon>Fungi</taxon>
        <taxon>Dikarya</taxon>
        <taxon>Basidiomycota</taxon>
        <taxon>Pucciniomycotina</taxon>
        <taxon>Microbotryomycetes</taxon>
        <taxon>Microbotryales</taxon>
        <taxon>Microbotryaceae</taxon>
        <taxon>Microbotryum</taxon>
    </lineage>
</organism>
<protein>
    <submittedName>
        <fullName evidence="2">BQ5605_C003g02518 protein</fullName>
    </submittedName>
</protein>
<dbReference type="Proteomes" id="UP000249464">
    <property type="component" value="Unassembled WGS sequence"/>
</dbReference>